<sequence length="131" mass="15046">MPYSPSLILICHTHTDATVYTTLNLPYSHIPLHGPFSLNQYKCTHIIMHGTCLSGLYPVPFTHKAHDYPHFNIYISFGGPKYCITALNTYVIPLLHRILTTQFIYTYANITKKSPLKSPKHKNILFFNHNT</sequence>
<accession>A6ZQB6</accession>
<dbReference type="Proteomes" id="UP000007060">
    <property type="component" value="Unassembled WGS sequence"/>
</dbReference>
<comment type="caution">
    <text evidence="2">The sequence shown here is derived from an EMBL/GenBank/DDBJ whole genome shotgun (WGS) entry which is preliminary data.</text>
</comment>
<gene>
    <name evidence="2" type="ORF">SCY_3077</name>
</gene>
<evidence type="ECO:0000313" key="2">
    <source>
        <dbReference type="EMBL" id="EDN63277.1"/>
    </source>
</evidence>
<dbReference type="EMBL" id="AAFW02000043">
    <property type="protein sequence ID" value="EDN63277.1"/>
    <property type="molecule type" value="Genomic_DNA"/>
</dbReference>
<dbReference type="InterPro" id="IPR007414">
    <property type="entry name" value="DUF468"/>
</dbReference>
<evidence type="ECO:0000313" key="3">
    <source>
        <dbReference type="Proteomes" id="UP000007060"/>
    </source>
</evidence>
<organism evidence="2 3">
    <name type="scientific">Saccharomyces cerevisiae (strain YJM789)</name>
    <name type="common">Baker's yeast</name>
    <dbReference type="NCBI Taxonomy" id="307796"/>
    <lineage>
        <taxon>Eukaryota</taxon>
        <taxon>Fungi</taxon>
        <taxon>Dikarya</taxon>
        <taxon>Ascomycota</taxon>
        <taxon>Saccharomycotina</taxon>
        <taxon>Saccharomycetes</taxon>
        <taxon>Saccharomycetales</taxon>
        <taxon>Saccharomycetaceae</taxon>
        <taxon>Saccharomyces</taxon>
    </lineage>
</organism>
<dbReference type="AlphaFoldDB" id="A6ZQB6"/>
<dbReference type="HOGENOM" id="CLU_164954_0_0_1"/>
<name>A6ZQB6_YEAS7</name>
<proteinExistence type="inferred from homology"/>
<protein>
    <submittedName>
        <fullName evidence="2">Uncharacterized protein</fullName>
    </submittedName>
</protein>
<reference evidence="2 3" key="1">
    <citation type="journal article" date="2007" name="Proc. Natl. Acad. Sci. U.S.A.">
        <title>Genome sequencing and comparative analysis of Saccharomyces cerevisiae strain YJM789.</title>
        <authorList>
            <person name="Wei W."/>
            <person name="McCusker J.H."/>
            <person name="Hyman R.W."/>
            <person name="Jones T."/>
            <person name="Ning Y."/>
            <person name="Cao Z."/>
            <person name="Gu Z."/>
            <person name="Bruno D."/>
            <person name="Miranda M."/>
            <person name="Nguyen M."/>
            <person name="Wilhelmy J."/>
            <person name="Komp C."/>
            <person name="Tamse R."/>
            <person name="Wang X."/>
            <person name="Jia P."/>
            <person name="Luedi P."/>
            <person name="Oefner P.J."/>
            <person name="David L."/>
            <person name="Dietrich F.S."/>
            <person name="Li Y."/>
            <person name="Davis R.W."/>
            <person name="Steinmetz L.M."/>
        </authorList>
    </citation>
    <scope>NUCLEOTIDE SEQUENCE [LARGE SCALE GENOMIC DNA]</scope>
    <source>
        <strain evidence="2 3">YJM789</strain>
    </source>
</reference>
<comment type="similarity">
    <text evidence="1">Belongs to the UPF0320 family.</text>
</comment>
<dbReference type="Pfam" id="PF04318">
    <property type="entry name" value="DUF468"/>
    <property type="match status" value="1"/>
</dbReference>
<evidence type="ECO:0000256" key="1">
    <source>
        <dbReference type="ARBA" id="ARBA00010659"/>
    </source>
</evidence>
<dbReference type="OrthoDB" id="4070824at2759"/>